<reference evidence="1" key="1">
    <citation type="submission" date="2023-04" db="EMBL/GenBank/DDBJ databases">
        <title>Ambrosiozyma monospora NBRC 10751.</title>
        <authorList>
            <person name="Ichikawa N."/>
            <person name="Sato H."/>
            <person name="Tonouchi N."/>
        </authorList>
    </citation>
    <scope>NUCLEOTIDE SEQUENCE</scope>
    <source>
        <strain evidence="1">NBRC 10751</strain>
    </source>
</reference>
<name>A0ACB5T9D2_AMBMO</name>
<evidence type="ECO:0000313" key="1">
    <source>
        <dbReference type="EMBL" id="GME83885.1"/>
    </source>
</evidence>
<protein>
    <submittedName>
        <fullName evidence="1">Unnamed protein product</fullName>
    </submittedName>
</protein>
<keyword evidence="2" id="KW-1185">Reference proteome</keyword>
<organism evidence="1 2">
    <name type="scientific">Ambrosiozyma monospora</name>
    <name type="common">Yeast</name>
    <name type="synonym">Endomycopsis monosporus</name>
    <dbReference type="NCBI Taxonomy" id="43982"/>
    <lineage>
        <taxon>Eukaryota</taxon>
        <taxon>Fungi</taxon>
        <taxon>Dikarya</taxon>
        <taxon>Ascomycota</taxon>
        <taxon>Saccharomycotina</taxon>
        <taxon>Pichiomycetes</taxon>
        <taxon>Pichiales</taxon>
        <taxon>Pichiaceae</taxon>
        <taxon>Ambrosiozyma</taxon>
    </lineage>
</organism>
<dbReference type="EMBL" id="BSXS01005067">
    <property type="protein sequence ID" value="GME83885.1"/>
    <property type="molecule type" value="Genomic_DNA"/>
</dbReference>
<dbReference type="Proteomes" id="UP001165064">
    <property type="component" value="Unassembled WGS sequence"/>
</dbReference>
<proteinExistence type="predicted"/>
<sequence length="541" mass="59226">MSMSDLRRSSPLSNMRQTSPTATQQSQSSTTPYSPKRSTSTRQFRPKQSPNMSNGNSNVQFDNSSNFNQSATKANNNHISGYGGGMNRTYSHASSSSSSVDQFSTHQTPVGTGINDTNKSGQSQSGFSSTKRQSSGSGYGSAHSHRPNSSSAHSNQGNRSSFSSSPGLMNIHKTQTNAIRSKSLVLYGGSTTIHTKIIDSQTGRKFSFKNSDILGDIWVFSLFDETWRHITCYLKDKEVGMTLCGHCATSHREHMIVIGGLHPTHLPAETWELKFEGELVRVMKGRGDKWAGPQFHDHVHDVVDCDAVHGASTTAVGAIGGGKTKGVEGAVGDYGFVSGVTQGNIDGDNCDDDDVDDELEFLTGNHCHGGFGCGCPDILIPLGQSGNVEHDEADNQLISRLRKTIIDYFRRAEIEPVAVDPNYRMKGEGFKVVAPFAEEIIAYDEELLDNTFFFNLKTQQWRQMDIYLINKLKAHFNEGEEGGNVGKIARVCSTLVQLDSKMLILGGEFIQLSRNLKYNLDIPQMLYVGGHCELLSSLLKL</sequence>
<comment type="caution">
    <text evidence="1">The sequence shown here is derived from an EMBL/GenBank/DDBJ whole genome shotgun (WGS) entry which is preliminary data.</text>
</comment>
<accession>A0ACB5T9D2</accession>
<gene>
    <name evidence="1" type="ORF">Amon02_000647400</name>
</gene>
<evidence type="ECO:0000313" key="2">
    <source>
        <dbReference type="Proteomes" id="UP001165064"/>
    </source>
</evidence>